<dbReference type="STRING" id="97481.SAMN05444853_11337"/>
<sequence>MTNKIVEETLKERGETYGDFEDVAQVSQLLKGIVIHAGNRKKLTDVQREALEMICVKLARISMGDPDYEDNWRDIAGYAILGGSLEKE</sequence>
<evidence type="ECO:0000259" key="1">
    <source>
        <dbReference type="Pfam" id="PF19905"/>
    </source>
</evidence>
<organism evidence="2 3">
    <name type="scientific">Phocoenobacter skyensis</name>
    <dbReference type="NCBI Taxonomy" id="97481"/>
    <lineage>
        <taxon>Bacteria</taxon>
        <taxon>Pseudomonadati</taxon>
        <taxon>Pseudomonadota</taxon>
        <taxon>Gammaproteobacteria</taxon>
        <taxon>Pasteurellales</taxon>
        <taxon>Pasteurellaceae</taxon>
        <taxon>Phocoenobacter</taxon>
    </lineage>
</organism>
<dbReference type="Proteomes" id="UP000198883">
    <property type="component" value="Unassembled WGS sequence"/>
</dbReference>
<dbReference type="RefSeq" id="WP_090921923.1">
    <property type="nucleotide sequence ID" value="NZ_CP016180.1"/>
</dbReference>
<dbReference type="OrthoDB" id="9204702at2"/>
<protein>
    <recommendedName>
        <fullName evidence="1">DUF6378 domain-containing protein</fullName>
    </recommendedName>
</protein>
<accession>A0A1H7XM32</accession>
<evidence type="ECO:0000313" key="2">
    <source>
        <dbReference type="EMBL" id="SEM34830.1"/>
    </source>
</evidence>
<dbReference type="InterPro" id="IPR045958">
    <property type="entry name" value="DUF6378"/>
</dbReference>
<name>A0A1H7XM32_9PAST</name>
<dbReference type="EMBL" id="FOBN01000013">
    <property type="protein sequence ID" value="SEM34830.1"/>
    <property type="molecule type" value="Genomic_DNA"/>
</dbReference>
<proteinExistence type="predicted"/>
<reference evidence="3" key="1">
    <citation type="submission" date="2016-10" db="EMBL/GenBank/DDBJ databases">
        <authorList>
            <person name="Varghese N."/>
            <person name="Submissions S."/>
        </authorList>
    </citation>
    <scope>NUCLEOTIDE SEQUENCE [LARGE SCALE GENOMIC DNA]</scope>
    <source>
        <strain evidence="3">DSM 24204</strain>
    </source>
</reference>
<feature type="domain" description="DUF6378" evidence="1">
    <location>
        <begin position="10"/>
        <end position="85"/>
    </location>
</feature>
<dbReference type="GeneID" id="83544550"/>
<dbReference type="Pfam" id="PF19905">
    <property type="entry name" value="DUF6378"/>
    <property type="match status" value="1"/>
</dbReference>
<evidence type="ECO:0000313" key="3">
    <source>
        <dbReference type="Proteomes" id="UP000198883"/>
    </source>
</evidence>
<gene>
    <name evidence="2" type="ORF">SAMN05444853_11337</name>
</gene>
<dbReference type="AlphaFoldDB" id="A0A1H7XM32"/>